<evidence type="ECO:0000256" key="2">
    <source>
        <dbReference type="ARBA" id="ARBA00022801"/>
    </source>
</evidence>
<dbReference type="GO" id="GO:0046872">
    <property type="term" value="F:metal ion binding"/>
    <property type="evidence" value="ECO:0007669"/>
    <property type="project" value="UniProtKB-KW"/>
</dbReference>
<gene>
    <name evidence="5" type="ORF">Tci_213896</name>
</gene>
<dbReference type="InterPro" id="IPR036397">
    <property type="entry name" value="RNaseH_sf"/>
</dbReference>
<dbReference type="Gene3D" id="3.30.420.10">
    <property type="entry name" value="Ribonuclease H-like superfamily/Ribonuclease H"/>
    <property type="match status" value="1"/>
</dbReference>
<proteinExistence type="predicted"/>
<evidence type="ECO:0000256" key="1">
    <source>
        <dbReference type="ARBA" id="ARBA00022723"/>
    </source>
</evidence>
<dbReference type="InterPro" id="IPR012337">
    <property type="entry name" value="RNaseH-like_sf"/>
</dbReference>
<dbReference type="InterPro" id="IPR039537">
    <property type="entry name" value="Retrotran_Ty1/copia-like"/>
</dbReference>
<dbReference type="AlphaFoldDB" id="A0A699H1U8"/>
<dbReference type="SUPFAM" id="SSF53098">
    <property type="entry name" value="Ribonuclease H-like"/>
    <property type="match status" value="1"/>
</dbReference>
<dbReference type="GO" id="GO:0003676">
    <property type="term" value="F:nucleic acid binding"/>
    <property type="evidence" value="ECO:0007669"/>
    <property type="project" value="InterPro"/>
</dbReference>
<comment type="caution">
    <text evidence="5">The sequence shown here is derived from an EMBL/GenBank/DDBJ whole genome shotgun (WGS) entry which is preliminary data.</text>
</comment>
<dbReference type="PANTHER" id="PTHR42648">
    <property type="entry name" value="TRANSPOSASE, PUTATIVE-RELATED"/>
    <property type="match status" value="1"/>
</dbReference>
<name>A0A699H1U8_TANCI</name>
<dbReference type="Pfam" id="PF07727">
    <property type="entry name" value="RVT_2"/>
    <property type="match status" value="1"/>
</dbReference>
<keyword evidence="2" id="KW-0378">Hydrolase</keyword>
<evidence type="ECO:0000256" key="3">
    <source>
        <dbReference type="SAM" id="MobiDB-lite"/>
    </source>
</evidence>
<evidence type="ECO:0000259" key="4">
    <source>
        <dbReference type="PROSITE" id="PS50994"/>
    </source>
</evidence>
<feature type="domain" description="Integrase catalytic" evidence="4">
    <location>
        <begin position="1"/>
        <end position="77"/>
    </location>
</feature>
<accession>A0A699H1U8</accession>
<organism evidence="5">
    <name type="scientific">Tanacetum cinerariifolium</name>
    <name type="common">Dalmatian daisy</name>
    <name type="synonym">Chrysanthemum cinerariifolium</name>
    <dbReference type="NCBI Taxonomy" id="118510"/>
    <lineage>
        <taxon>Eukaryota</taxon>
        <taxon>Viridiplantae</taxon>
        <taxon>Streptophyta</taxon>
        <taxon>Embryophyta</taxon>
        <taxon>Tracheophyta</taxon>
        <taxon>Spermatophyta</taxon>
        <taxon>Magnoliopsida</taxon>
        <taxon>eudicotyledons</taxon>
        <taxon>Gunneridae</taxon>
        <taxon>Pentapetalae</taxon>
        <taxon>asterids</taxon>
        <taxon>campanulids</taxon>
        <taxon>Asterales</taxon>
        <taxon>Asteraceae</taxon>
        <taxon>Asteroideae</taxon>
        <taxon>Anthemideae</taxon>
        <taxon>Anthemidinae</taxon>
        <taxon>Tanacetum</taxon>
    </lineage>
</organism>
<dbReference type="GO" id="GO:0015074">
    <property type="term" value="P:DNA integration"/>
    <property type="evidence" value="ECO:0007669"/>
    <property type="project" value="InterPro"/>
</dbReference>
<dbReference type="InterPro" id="IPR001584">
    <property type="entry name" value="Integrase_cat-core"/>
</dbReference>
<keyword evidence="1" id="KW-0479">Metal-binding</keyword>
<dbReference type="InterPro" id="IPR013103">
    <property type="entry name" value="RVT_2"/>
</dbReference>
<reference evidence="5" key="1">
    <citation type="journal article" date="2019" name="Sci. Rep.">
        <title>Draft genome of Tanacetum cinerariifolium, the natural source of mosquito coil.</title>
        <authorList>
            <person name="Yamashiro T."/>
            <person name="Shiraishi A."/>
            <person name="Satake H."/>
            <person name="Nakayama K."/>
        </authorList>
    </citation>
    <scope>NUCLEOTIDE SEQUENCE</scope>
</reference>
<feature type="compositionally biased region" description="Basic and acidic residues" evidence="3">
    <location>
        <begin position="191"/>
        <end position="207"/>
    </location>
</feature>
<feature type="region of interest" description="Disordered" evidence="3">
    <location>
        <begin position="182"/>
        <end position="216"/>
    </location>
</feature>
<evidence type="ECO:0000313" key="5">
    <source>
        <dbReference type="EMBL" id="GEW41920.1"/>
    </source>
</evidence>
<dbReference type="EMBL" id="BKCJ010057587">
    <property type="protein sequence ID" value="GEW41920.1"/>
    <property type="molecule type" value="Genomic_DNA"/>
</dbReference>
<dbReference type="PANTHER" id="PTHR42648:SF32">
    <property type="entry name" value="RIBONUCLEASE H-LIKE DOMAIN, GAG-PRE-INTEGRASE DOMAIN PROTEIN-RELATED"/>
    <property type="match status" value="1"/>
</dbReference>
<dbReference type="PROSITE" id="PS50994">
    <property type="entry name" value="INTEGRASE"/>
    <property type="match status" value="1"/>
</dbReference>
<sequence>MKGIKREFSVAMTPQQNRVAKRKNRTLIEAARTMLADSLLLIPFWAEIVNIDCYVQNRVLVTKPHNKTPYELLLGRSPSIGFMRPFGCLVTILNTLDPIGKFDGKADEGFLSMNYQPVVAGNQPNDNAGIKEYLNACKVMKETVSAQQYLMLSLWSTGSQDPQNTDADVVDAAFDVKKNANKVHVSPSGSDKTKKYYDKVKRDDKGKSPVGSPTGVRDLRDEFKEFSFNSTNRVNAVSAHINVVRPNPTNNTNSFNTSSLSDTAVSLNIGIGRKSSFMDPSKYLDDPDIPELEDIVYSDDEKDMDVKTDFLYGTIKEEVYVCQPLGFEDPDYPDKVYVDDIIIGFTNKELCKALKKLMKDKFQMSFIGELTFFLGLRVKQNDDGIFISQDKYVVKILRKFGFTVVKLASTPIEIEKPLLKDPGGEDVDVHIYNSMIGSLMYLTSSRPDIMFDVCACARF</sequence>
<dbReference type="GO" id="GO:0016787">
    <property type="term" value="F:hydrolase activity"/>
    <property type="evidence" value="ECO:0007669"/>
    <property type="project" value="UniProtKB-KW"/>
</dbReference>
<protein>
    <submittedName>
        <fullName evidence="5">Putative ribonuclease H-like domain-containing protein</fullName>
    </submittedName>
</protein>